<dbReference type="Proteomes" id="UP000290848">
    <property type="component" value="Unassembled WGS sequence"/>
</dbReference>
<name>A0A4Q0MG25_9SPHI</name>
<organism evidence="1 2">
    <name type="scientific">Arcticibacter tournemirensis</name>
    <dbReference type="NCBI Taxonomy" id="699437"/>
    <lineage>
        <taxon>Bacteria</taxon>
        <taxon>Pseudomonadati</taxon>
        <taxon>Bacteroidota</taxon>
        <taxon>Sphingobacteriia</taxon>
        <taxon>Sphingobacteriales</taxon>
        <taxon>Sphingobacteriaceae</taxon>
        <taxon>Arcticibacter</taxon>
    </lineage>
</organism>
<dbReference type="RefSeq" id="WP_128768176.1">
    <property type="nucleotide sequence ID" value="NZ_RXOC01000002.1"/>
</dbReference>
<evidence type="ECO:0000313" key="1">
    <source>
        <dbReference type="EMBL" id="RXF71929.1"/>
    </source>
</evidence>
<comment type="caution">
    <text evidence="1">The sequence shown here is derived from an EMBL/GenBank/DDBJ whole genome shotgun (WGS) entry which is preliminary data.</text>
</comment>
<dbReference type="EMBL" id="RXOC01000002">
    <property type="protein sequence ID" value="RXF71929.1"/>
    <property type="molecule type" value="Genomic_DNA"/>
</dbReference>
<proteinExistence type="predicted"/>
<protein>
    <submittedName>
        <fullName evidence="1">Uncharacterized protein</fullName>
    </submittedName>
</protein>
<reference evidence="1 2" key="1">
    <citation type="submission" date="2018-12" db="EMBL/GenBank/DDBJ databases">
        <title>The Draft Genome Sequence of the Soil Bacterium Pedobacter tournemirensis R1.</title>
        <authorList>
            <person name="He J."/>
        </authorList>
    </citation>
    <scope>NUCLEOTIDE SEQUENCE [LARGE SCALE GENOMIC DNA]</scope>
    <source>
        <strain evidence="1 2">R1</strain>
    </source>
</reference>
<evidence type="ECO:0000313" key="2">
    <source>
        <dbReference type="Proteomes" id="UP000290848"/>
    </source>
</evidence>
<gene>
    <name evidence="1" type="ORF">EKH83_04390</name>
</gene>
<dbReference type="AlphaFoldDB" id="A0A4Q0MG25"/>
<accession>A0A4Q0MG25</accession>
<sequence>MNRVFGQINSQTDSLAIENTISLYNQSPQARSKLYNGVEDVGYDRKIMGNPYFLTSELTTGGVDYDGKHYDNIPLLYDMVQDELVIQYYSGPIRILLQKEKTQSFNLLNHHFIHITPTDSLASQLKPGYYDQLYSGRLKLLARRTSSIIQVINPGNKIGQKFTSKNEYFIIKNGRSYPVSGISSALKITDRNEGQVKAYLKKKNLKYKSQPESVLVLIVSYQDNNPD</sequence>